<dbReference type="PRINTS" id="PR00722">
    <property type="entry name" value="CHYMOTRYPSIN"/>
</dbReference>
<feature type="domain" description="Peptidase S1" evidence="6">
    <location>
        <begin position="44"/>
        <end position="270"/>
    </location>
</feature>
<accession>A0A8K0F3M2</accession>
<dbReference type="InterPro" id="IPR043504">
    <property type="entry name" value="Peptidase_S1_PA_chymotrypsin"/>
</dbReference>
<dbReference type="AlphaFoldDB" id="A0A8K0F3M2"/>
<evidence type="ECO:0000256" key="2">
    <source>
        <dbReference type="ARBA" id="ARBA00022801"/>
    </source>
</evidence>
<dbReference type="GO" id="GO:0004252">
    <property type="term" value="F:serine-type endopeptidase activity"/>
    <property type="evidence" value="ECO:0007669"/>
    <property type="project" value="InterPro"/>
</dbReference>
<sequence>MSSSVALTVLCSIAMTVPRPVDAASAERRIRCGVPGVPRTSDDRIVGGSDAEHGAWPWQVSLRALPYGIFHFCGGALIHRQWVVTAAHCVSDGSKPYVTLGDSRLSGDDGTERTIRTRRVFIHPSYGFGYDVALLKLKKRVRFNPYTRPACLPQASTVLPAGTVCSITGWGTTAEGGSLPNQLQEADVPILSDAQCSGAYAPFVDLTSEVCAGYMAGGIDSCQGDSGGPLVCQSAGGQYFLLGLTSWGEGCARPGKPGVYARVTAVADWIRNTIRNN</sequence>
<dbReference type="Gene3D" id="2.40.10.10">
    <property type="entry name" value="Trypsin-like serine proteases"/>
    <property type="match status" value="1"/>
</dbReference>
<dbReference type="InterPro" id="IPR018114">
    <property type="entry name" value="TRYPSIN_HIS"/>
</dbReference>
<keyword evidence="2" id="KW-0378">Hydrolase</keyword>
<evidence type="ECO:0000256" key="5">
    <source>
        <dbReference type="SAM" id="SignalP"/>
    </source>
</evidence>
<dbReference type="InterPro" id="IPR033116">
    <property type="entry name" value="TRYPSIN_SER"/>
</dbReference>
<dbReference type="InterPro" id="IPR001314">
    <property type="entry name" value="Peptidase_S1A"/>
</dbReference>
<name>A0A8K0F3M2_BRALA</name>
<gene>
    <name evidence="7" type="primary">TMPRSS15</name>
    <name evidence="7" type="ORF">BLAG_LOCUS24963</name>
</gene>
<dbReference type="PROSITE" id="PS00134">
    <property type="entry name" value="TRYPSIN_HIS"/>
    <property type="match status" value="1"/>
</dbReference>
<evidence type="ECO:0000256" key="4">
    <source>
        <dbReference type="ARBA" id="ARBA00023157"/>
    </source>
</evidence>
<keyword evidence="8" id="KW-1185">Reference proteome</keyword>
<proteinExistence type="predicted"/>
<dbReference type="PANTHER" id="PTHR24252">
    <property type="entry name" value="ACROSIN-RELATED"/>
    <property type="match status" value="1"/>
</dbReference>
<evidence type="ECO:0000313" key="8">
    <source>
        <dbReference type="Proteomes" id="UP000838412"/>
    </source>
</evidence>
<evidence type="ECO:0000313" key="7">
    <source>
        <dbReference type="EMBL" id="CAH1273704.1"/>
    </source>
</evidence>
<dbReference type="InterPro" id="IPR001254">
    <property type="entry name" value="Trypsin_dom"/>
</dbReference>
<organism evidence="7 8">
    <name type="scientific">Branchiostoma lanceolatum</name>
    <name type="common">Common lancelet</name>
    <name type="synonym">Amphioxus lanceolatum</name>
    <dbReference type="NCBI Taxonomy" id="7740"/>
    <lineage>
        <taxon>Eukaryota</taxon>
        <taxon>Metazoa</taxon>
        <taxon>Chordata</taxon>
        <taxon>Cephalochordata</taxon>
        <taxon>Leptocardii</taxon>
        <taxon>Amphioxiformes</taxon>
        <taxon>Branchiostomatidae</taxon>
        <taxon>Branchiostoma</taxon>
    </lineage>
</organism>
<dbReference type="OrthoDB" id="10059102at2759"/>
<dbReference type="PANTHER" id="PTHR24252:SF7">
    <property type="entry name" value="HYALIN"/>
    <property type="match status" value="1"/>
</dbReference>
<dbReference type="EMBL" id="OV696694">
    <property type="protein sequence ID" value="CAH1273704.1"/>
    <property type="molecule type" value="Genomic_DNA"/>
</dbReference>
<evidence type="ECO:0000256" key="3">
    <source>
        <dbReference type="ARBA" id="ARBA00022825"/>
    </source>
</evidence>
<keyword evidence="5" id="KW-0732">Signal</keyword>
<keyword evidence="1" id="KW-0645">Protease</keyword>
<dbReference type="SMART" id="SM00020">
    <property type="entry name" value="Tryp_SPc"/>
    <property type="match status" value="1"/>
</dbReference>
<feature type="signal peptide" evidence="5">
    <location>
        <begin position="1"/>
        <end position="23"/>
    </location>
</feature>
<dbReference type="PROSITE" id="PS00135">
    <property type="entry name" value="TRYPSIN_SER"/>
    <property type="match status" value="1"/>
</dbReference>
<reference evidence="7" key="1">
    <citation type="submission" date="2022-01" db="EMBL/GenBank/DDBJ databases">
        <authorList>
            <person name="Braso-Vives M."/>
        </authorList>
    </citation>
    <scope>NUCLEOTIDE SEQUENCE</scope>
</reference>
<dbReference type="Proteomes" id="UP000838412">
    <property type="component" value="Chromosome 9"/>
</dbReference>
<dbReference type="Pfam" id="PF00089">
    <property type="entry name" value="Trypsin"/>
    <property type="match status" value="1"/>
</dbReference>
<evidence type="ECO:0000259" key="6">
    <source>
        <dbReference type="SMART" id="SM00020"/>
    </source>
</evidence>
<evidence type="ECO:0000256" key="1">
    <source>
        <dbReference type="ARBA" id="ARBA00022670"/>
    </source>
</evidence>
<keyword evidence="4" id="KW-1015">Disulfide bond</keyword>
<dbReference type="CDD" id="cd00190">
    <property type="entry name" value="Tryp_SPc"/>
    <property type="match status" value="1"/>
</dbReference>
<protein>
    <submittedName>
        <fullName evidence="7">TMPRSS15 protein</fullName>
    </submittedName>
</protein>
<dbReference type="GO" id="GO:0006508">
    <property type="term" value="P:proteolysis"/>
    <property type="evidence" value="ECO:0007669"/>
    <property type="project" value="UniProtKB-KW"/>
</dbReference>
<dbReference type="InterPro" id="IPR009003">
    <property type="entry name" value="Peptidase_S1_PA"/>
</dbReference>
<dbReference type="FunFam" id="2.40.10.10:FF:000003">
    <property type="entry name" value="Transmembrane serine protease 3"/>
    <property type="match status" value="1"/>
</dbReference>
<dbReference type="SUPFAM" id="SSF50494">
    <property type="entry name" value="Trypsin-like serine proteases"/>
    <property type="match status" value="1"/>
</dbReference>
<keyword evidence="3" id="KW-0720">Serine protease</keyword>
<feature type="chain" id="PRO_5035454939" evidence="5">
    <location>
        <begin position="24"/>
        <end position="277"/>
    </location>
</feature>